<dbReference type="PANTHER" id="PTHR46401:SF2">
    <property type="entry name" value="GLYCOSYLTRANSFERASE WBBK-RELATED"/>
    <property type="match status" value="1"/>
</dbReference>
<evidence type="ECO:0000313" key="4">
    <source>
        <dbReference type="EMBL" id="GGI56288.1"/>
    </source>
</evidence>
<dbReference type="Proteomes" id="UP000624701">
    <property type="component" value="Unassembled WGS sequence"/>
</dbReference>
<dbReference type="InterPro" id="IPR001296">
    <property type="entry name" value="Glyco_trans_1"/>
</dbReference>
<dbReference type="Gene3D" id="3.40.50.2000">
    <property type="entry name" value="Glycogen Phosphorylase B"/>
    <property type="match status" value="2"/>
</dbReference>
<dbReference type="Pfam" id="PF00534">
    <property type="entry name" value="Glycos_transf_1"/>
    <property type="match status" value="1"/>
</dbReference>
<feature type="domain" description="Glycosyl transferase family 1" evidence="2">
    <location>
        <begin position="193"/>
        <end position="346"/>
    </location>
</feature>
<protein>
    <submittedName>
        <fullName evidence="4">Glycosyltransferase WbpH</fullName>
    </submittedName>
</protein>
<reference evidence="5" key="1">
    <citation type="journal article" date="2019" name="Int. J. Syst. Evol. Microbiol.">
        <title>The Global Catalogue of Microorganisms (GCM) 10K type strain sequencing project: providing services to taxonomists for standard genome sequencing and annotation.</title>
        <authorList>
            <consortium name="The Broad Institute Genomics Platform"/>
            <consortium name="The Broad Institute Genome Sequencing Center for Infectious Disease"/>
            <person name="Wu L."/>
            <person name="Ma J."/>
        </authorList>
    </citation>
    <scope>NUCLEOTIDE SEQUENCE [LARGE SCALE GENOMIC DNA]</scope>
    <source>
        <strain evidence="5">CCM 8681</strain>
    </source>
</reference>
<gene>
    <name evidence="4" type="primary">wbpH</name>
    <name evidence="4" type="ORF">GCM10011444_05970</name>
</gene>
<proteinExistence type="predicted"/>
<evidence type="ECO:0000259" key="3">
    <source>
        <dbReference type="Pfam" id="PF13439"/>
    </source>
</evidence>
<dbReference type="PANTHER" id="PTHR46401">
    <property type="entry name" value="GLYCOSYLTRANSFERASE WBBK-RELATED"/>
    <property type="match status" value="1"/>
</dbReference>
<dbReference type="SUPFAM" id="SSF53756">
    <property type="entry name" value="UDP-Glycosyltransferase/glycogen phosphorylase"/>
    <property type="match status" value="1"/>
</dbReference>
<feature type="domain" description="Glycosyltransferase subfamily 4-like N-terminal" evidence="3">
    <location>
        <begin position="29"/>
        <end position="178"/>
    </location>
</feature>
<keyword evidence="5" id="KW-1185">Reference proteome</keyword>
<dbReference type="EMBL" id="BMDQ01000001">
    <property type="protein sequence ID" value="GGI56288.1"/>
    <property type="molecule type" value="Genomic_DNA"/>
</dbReference>
<evidence type="ECO:0000313" key="5">
    <source>
        <dbReference type="Proteomes" id="UP000624701"/>
    </source>
</evidence>
<dbReference type="Pfam" id="PF13439">
    <property type="entry name" value="Glyco_transf_4"/>
    <property type="match status" value="1"/>
</dbReference>
<organism evidence="4 5">
    <name type="scientific">Winogradskyella haliclonae</name>
    <dbReference type="NCBI Taxonomy" id="2048558"/>
    <lineage>
        <taxon>Bacteria</taxon>
        <taxon>Pseudomonadati</taxon>
        <taxon>Bacteroidota</taxon>
        <taxon>Flavobacteriia</taxon>
        <taxon>Flavobacteriales</taxon>
        <taxon>Flavobacteriaceae</taxon>
        <taxon>Winogradskyella</taxon>
    </lineage>
</organism>
<sequence length="368" mass="42658">MKKKVKVCHITSVHTRYDVRVFIKECISIAKADYDVTLIVADGLGDEHIFNVNIIDVGKEKGRFSRILRSSNKVYKKAKSINADIYHFHDPELMLYGLMLKSKTRKVVYDIHEDLAKQLEIKPWLNKFLKPIFIKLFKIIEGFVAKKMDGLIVPQPYMKHKYLKYNSNTVLVENFVILDNKNPEIEVDYSTTTAFHAGALTEERGLLNMLEVYSKIKEPNRLILAGNINSKTLNELKNFEEYDNVDYLGLIPFNEVSKYYKTSSIGLILYNNVGQYYLSYAIKLFEYMRNGIPVIMPDFGEWKAFNKENNCGINVDPTNHEEVVKAIEYLNNNPEEKKKLGANGRKSVIGKYNWNLAENRLLNLYQNL</sequence>
<keyword evidence="1" id="KW-0808">Transferase</keyword>
<dbReference type="RefSeq" id="WP_188373213.1">
    <property type="nucleotide sequence ID" value="NZ_BMDQ01000001.1"/>
</dbReference>
<evidence type="ECO:0000256" key="1">
    <source>
        <dbReference type="ARBA" id="ARBA00022679"/>
    </source>
</evidence>
<comment type="caution">
    <text evidence="4">The sequence shown here is derived from an EMBL/GenBank/DDBJ whole genome shotgun (WGS) entry which is preliminary data.</text>
</comment>
<dbReference type="InterPro" id="IPR028098">
    <property type="entry name" value="Glyco_trans_4-like_N"/>
</dbReference>
<accession>A0ABQ2BZH8</accession>
<evidence type="ECO:0000259" key="2">
    <source>
        <dbReference type="Pfam" id="PF00534"/>
    </source>
</evidence>
<name>A0ABQ2BZH8_9FLAO</name>